<dbReference type="EMBL" id="VXRY01000259">
    <property type="protein sequence ID" value="MXY33715.1"/>
    <property type="molecule type" value="Genomic_DNA"/>
</dbReference>
<dbReference type="InterPro" id="IPR007235">
    <property type="entry name" value="Glyco_trans_28_C"/>
</dbReference>
<accession>A0A6B0XZS6</accession>
<comment type="similarity">
    <text evidence="10">Belongs to the glycosyltransferase 28 family. MurG subfamily.</text>
</comment>
<keyword evidence="2 10" id="KW-0132">Cell division</keyword>
<comment type="caution">
    <text evidence="10">Lacks conserved residue(s) required for the propagation of feature annotation.</text>
</comment>
<keyword evidence="1 10" id="KW-1003">Cell membrane</keyword>
<dbReference type="GO" id="GO:0005975">
    <property type="term" value="P:carbohydrate metabolic process"/>
    <property type="evidence" value="ECO:0007669"/>
    <property type="project" value="InterPro"/>
</dbReference>
<evidence type="ECO:0000256" key="3">
    <source>
        <dbReference type="ARBA" id="ARBA00022676"/>
    </source>
</evidence>
<reference evidence="13" key="1">
    <citation type="submission" date="2019-09" db="EMBL/GenBank/DDBJ databases">
        <title>Characterisation of the sponge microbiome using genome-centric metagenomics.</title>
        <authorList>
            <person name="Engelberts J.P."/>
            <person name="Robbins S.J."/>
            <person name="De Goeij J.M."/>
            <person name="Aranda M."/>
            <person name="Bell S.C."/>
            <person name="Webster N.S."/>
        </authorList>
    </citation>
    <scope>NUCLEOTIDE SEQUENCE</scope>
    <source>
        <strain evidence="13">SB0664_bin_43</strain>
    </source>
</reference>
<keyword evidence="7 10" id="KW-0472">Membrane</keyword>
<dbReference type="GO" id="GO:0009252">
    <property type="term" value="P:peptidoglycan biosynthetic process"/>
    <property type="evidence" value="ECO:0007669"/>
    <property type="project" value="UniProtKB-UniRule"/>
</dbReference>
<dbReference type="SUPFAM" id="SSF53756">
    <property type="entry name" value="UDP-Glycosyltransferase/glycogen phosphorylase"/>
    <property type="match status" value="1"/>
</dbReference>
<evidence type="ECO:0000259" key="12">
    <source>
        <dbReference type="Pfam" id="PF04101"/>
    </source>
</evidence>
<dbReference type="GO" id="GO:0051301">
    <property type="term" value="P:cell division"/>
    <property type="evidence" value="ECO:0007669"/>
    <property type="project" value="UniProtKB-KW"/>
</dbReference>
<dbReference type="GO" id="GO:0071555">
    <property type="term" value="P:cell wall organization"/>
    <property type="evidence" value="ECO:0007669"/>
    <property type="project" value="UniProtKB-KW"/>
</dbReference>
<dbReference type="UniPathway" id="UPA00219"/>
<keyword evidence="5 10" id="KW-0133">Cell shape</keyword>
<gene>
    <name evidence="10" type="primary">murG</name>
    <name evidence="13" type="ORF">F4Y60_06430</name>
</gene>
<feature type="domain" description="Glycosyl transferase family 28 C-terminal" evidence="12">
    <location>
        <begin position="182"/>
        <end position="329"/>
    </location>
</feature>
<evidence type="ECO:0000313" key="13">
    <source>
        <dbReference type="EMBL" id="MXY33715.1"/>
    </source>
</evidence>
<evidence type="ECO:0000256" key="2">
    <source>
        <dbReference type="ARBA" id="ARBA00022618"/>
    </source>
</evidence>
<feature type="binding site" evidence="10">
    <location>
        <begin position="11"/>
        <end position="13"/>
    </location>
    <ligand>
        <name>UDP-N-acetyl-alpha-D-glucosamine</name>
        <dbReference type="ChEBI" id="CHEBI:57705"/>
    </ligand>
</feature>
<dbReference type="PANTHER" id="PTHR21015:SF27">
    <property type="entry name" value="UDP-N-ACETYLGLUCOSAMINE--N-ACETYLMURAMYL-(PENTAPEPTIDE) PYROPHOSPHORYL-UNDECAPRENOL N-ACETYLGLUCOSAMINE TRANSFERASE"/>
    <property type="match status" value="1"/>
</dbReference>
<evidence type="ECO:0000256" key="10">
    <source>
        <dbReference type="HAMAP-Rule" id="MF_00033"/>
    </source>
</evidence>
<dbReference type="GO" id="GO:0005886">
    <property type="term" value="C:plasma membrane"/>
    <property type="evidence" value="ECO:0007669"/>
    <property type="project" value="UniProtKB-SubCell"/>
</dbReference>
<evidence type="ECO:0000256" key="1">
    <source>
        <dbReference type="ARBA" id="ARBA00022475"/>
    </source>
</evidence>
<proteinExistence type="inferred from homology"/>
<comment type="subcellular location">
    <subcellularLocation>
        <location evidence="10">Cell membrane</location>
        <topology evidence="10">Peripheral membrane protein</topology>
        <orientation evidence="10">Cytoplasmic side</orientation>
    </subcellularLocation>
</comment>
<dbReference type="CDD" id="cd03785">
    <property type="entry name" value="GT28_MurG"/>
    <property type="match status" value="1"/>
</dbReference>
<dbReference type="GO" id="GO:0050511">
    <property type="term" value="F:undecaprenyldiphospho-muramoylpentapeptide beta-N-acetylglucosaminyltransferase activity"/>
    <property type="evidence" value="ECO:0007669"/>
    <property type="project" value="UniProtKB-UniRule"/>
</dbReference>
<dbReference type="Pfam" id="PF03033">
    <property type="entry name" value="Glyco_transf_28"/>
    <property type="match status" value="1"/>
</dbReference>
<dbReference type="Gene3D" id="3.40.50.2000">
    <property type="entry name" value="Glycogen Phosphorylase B"/>
    <property type="match status" value="2"/>
</dbReference>
<dbReference type="Pfam" id="PF04101">
    <property type="entry name" value="Glyco_tran_28_C"/>
    <property type="match status" value="1"/>
</dbReference>
<feature type="binding site" evidence="10">
    <location>
        <position position="188"/>
    </location>
    <ligand>
        <name>UDP-N-acetyl-alpha-D-glucosamine</name>
        <dbReference type="ChEBI" id="CHEBI:57705"/>
    </ligand>
</feature>
<feature type="domain" description="Glycosyltransferase family 28 N-terminal" evidence="11">
    <location>
        <begin position="5"/>
        <end position="135"/>
    </location>
</feature>
<evidence type="ECO:0000256" key="6">
    <source>
        <dbReference type="ARBA" id="ARBA00022984"/>
    </source>
</evidence>
<comment type="catalytic activity">
    <reaction evidence="10">
        <text>di-trans,octa-cis-undecaprenyl diphospho-N-acetyl-alpha-D-muramoyl-L-alanyl-D-glutamyl-meso-2,6-diaminopimeloyl-D-alanyl-D-alanine + UDP-N-acetyl-alpha-D-glucosamine = di-trans,octa-cis-undecaprenyl diphospho-[N-acetyl-alpha-D-glucosaminyl-(1-&gt;4)]-N-acetyl-alpha-D-muramoyl-L-alanyl-D-glutamyl-meso-2,6-diaminopimeloyl-D-alanyl-D-alanine + UDP + H(+)</text>
        <dbReference type="Rhea" id="RHEA:31227"/>
        <dbReference type="ChEBI" id="CHEBI:15378"/>
        <dbReference type="ChEBI" id="CHEBI:57705"/>
        <dbReference type="ChEBI" id="CHEBI:58223"/>
        <dbReference type="ChEBI" id="CHEBI:61387"/>
        <dbReference type="ChEBI" id="CHEBI:61388"/>
        <dbReference type="EC" id="2.4.1.227"/>
    </reaction>
</comment>
<dbReference type="PANTHER" id="PTHR21015">
    <property type="entry name" value="UDP-N-ACETYLGLUCOSAMINE--N-ACETYLMURAMYL-(PENTAPEPTIDE) PYROPHOSPHORYL-UNDECAPRENOL N-ACETYLGLUCOSAMINE TRANSFERASE 1"/>
    <property type="match status" value="1"/>
</dbReference>
<keyword evidence="4 10" id="KW-0808">Transferase</keyword>
<keyword evidence="6 10" id="KW-0573">Peptidoglycan synthesis</keyword>
<evidence type="ECO:0000256" key="8">
    <source>
        <dbReference type="ARBA" id="ARBA00023306"/>
    </source>
</evidence>
<comment type="caution">
    <text evidence="13">The sequence shown here is derived from an EMBL/GenBank/DDBJ whole genome shotgun (WGS) entry which is preliminary data.</text>
</comment>
<dbReference type="InterPro" id="IPR006009">
    <property type="entry name" value="GlcNAc_MurG"/>
</dbReference>
<keyword evidence="3 10" id="KW-0328">Glycosyltransferase</keyword>
<dbReference type="GO" id="GO:0008360">
    <property type="term" value="P:regulation of cell shape"/>
    <property type="evidence" value="ECO:0007669"/>
    <property type="project" value="UniProtKB-KW"/>
</dbReference>
<protein>
    <recommendedName>
        <fullName evidence="10">UDP-N-acetylglucosamine--N-acetylmuramyl-(pentapeptide) pyrophosphoryl-undecaprenol N-acetylglucosamine transferase</fullName>
        <ecNumber evidence="10">2.4.1.227</ecNumber>
    </recommendedName>
    <alternativeName>
        <fullName evidence="10">Undecaprenyl-PP-MurNAc-pentapeptide-UDPGlcNAc GlcNAc transferase</fullName>
    </alternativeName>
</protein>
<feature type="binding site" evidence="10">
    <location>
        <position position="282"/>
    </location>
    <ligand>
        <name>UDP-N-acetyl-alpha-D-glucosamine</name>
        <dbReference type="ChEBI" id="CHEBI:57705"/>
    </ligand>
</feature>
<evidence type="ECO:0000256" key="9">
    <source>
        <dbReference type="ARBA" id="ARBA00023316"/>
    </source>
</evidence>
<evidence type="ECO:0000256" key="5">
    <source>
        <dbReference type="ARBA" id="ARBA00022960"/>
    </source>
</evidence>
<dbReference type="EC" id="2.4.1.227" evidence="10"/>
<organism evidence="13">
    <name type="scientific">Boseongicola sp. SB0664_bin_43</name>
    <dbReference type="NCBI Taxonomy" id="2604844"/>
    <lineage>
        <taxon>Bacteria</taxon>
        <taxon>Pseudomonadati</taxon>
        <taxon>Pseudomonadota</taxon>
        <taxon>Alphaproteobacteria</taxon>
        <taxon>Rhodobacterales</taxon>
        <taxon>Paracoccaceae</taxon>
        <taxon>Boseongicola</taxon>
    </lineage>
</organism>
<evidence type="ECO:0000256" key="7">
    <source>
        <dbReference type="ARBA" id="ARBA00023136"/>
    </source>
</evidence>
<sequence>MATYVFAGGGSAGHALPGIRIAETMCAQGHKAVFVGSRASIEERLCSHYGIPFHAVTTGKLNRARKLTVFVAAFSTLQGALQARAILRRIRPDGVFASGGFASVPVVLAARSLGVRPTVTHACDLGLGLANRMCLPFSTHLTCTFADTCKAFPKGSFVGPIVDPEILARDDDAVPQKGKPRLLVYGGSHGAAAINDKLRRSLPELLPDFDVFHVCGQGRLDHGLDGLGGYEQHEYVMAFCDVLTASDIAICRAGSGSLWELVLSGTPHLAVPLPLSVSRGDQIENCRHFEKRGATRWMDQDSFLAAPLVPALRELWDERDTIRAAMRAIAPERPAAQAVSDILQGQVHADRH</sequence>
<comment type="pathway">
    <text evidence="10">Cell wall biogenesis; peptidoglycan biosynthesis.</text>
</comment>
<evidence type="ECO:0000259" key="11">
    <source>
        <dbReference type="Pfam" id="PF03033"/>
    </source>
</evidence>
<name>A0A6B0XZS6_9RHOB</name>
<evidence type="ECO:0000256" key="4">
    <source>
        <dbReference type="ARBA" id="ARBA00022679"/>
    </source>
</evidence>
<comment type="function">
    <text evidence="10">Cell wall formation. Catalyzes the transfer of a GlcNAc subunit on undecaprenyl-pyrophosphoryl-MurNAc-pentapeptide (lipid intermediate I) to form undecaprenyl-pyrophosphoryl-MurNAc-(pentapeptide)GlcNAc (lipid intermediate II).</text>
</comment>
<dbReference type="InterPro" id="IPR004276">
    <property type="entry name" value="GlycoTrans_28_N"/>
</dbReference>
<dbReference type="HAMAP" id="MF_00033">
    <property type="entry name" value="MurG"/>
    <property type="match status" value="1"/>
</dbReference>
<dbReference type="AlphaFoldDB" id="A0A6B0XZS6"/>
<keyword evidence="8 10" id="KW-0131">Cell cycle</keyword>
<keyword evidence="9 10" id="KW-0961">Cell wall biogenesis/degradation</keyword>